<comment type="similarity">
    <text evidence="1 17">Belongs to the globin family.</text>
</comment>
<comment type="catalytic activity">
    <reaction evidence="15">
        <text>Fe(III)-heme b-[protein] + nitric oxide + H2O = Fe(II)-heme b-[protein] + nitrite + 2 H(+)</text>
        <dbReference type="Rhea" id="RHEA:77711"/>
        <dbReference type="Rhea" id="RHEA-COMP:18975"/>
        <dbReference type="Rhea" id="RHEA-COMP:18976"/>
        <dbReference type="ChEBI" id="CHEBI:15377"/>
        <dbReference type="ChEBI" id="CHEBI:15378"/>
        <dbReference type="ChEBI" id="CHEBI:16301"/>
        <dbReference type="ChEBI" id="CHEBI:16480"/>
        <dbReference type="ChEBI" id="CHEBI:55376"/>
        <dbReference type="ChEBI" id="CHEBI:60344"/>
    </reaction>
    <physiologicalReaction direction="right-to-left" evidence="15">
        <dbReference type="Rhea" id="RHEA:77713"/>
    </physiologicalReaction>
</comment>
<evidence type="ECO:0000256" key="10">
    <source>
        <dbReference type="ARBA" id="ARBA00023179"/>
    </source>
</evidence>
<dbReference type="Gene3D" id="6.10.140.2100">
    <property type="match status" value="1"/>
</dbReference>
<evidence type="ECO:0000256" key="1">
    <source>
        <dbReference type="ARBA" id="ARBA00008705"/>
    </source>
</evidence>
<dbReference type="GO" id="GO:0046872">
    <property type="term" value="F:metal ion binding"/>
    <property type="evidence" value="ECO:0007669"/>
    <property type="project" value="UniProtKB-KW"/>
</dbReference>
<comment type="catalytic activity">
    <reaction evidence="16">
        <text>H2O2 + AH2 = A + 2 H2O</text>
        <dbReference type="Rhea" id="RHEA:30275"/>
        <dbReference type="ChEBI" id="CHEBI:13193"/>
        <dbReference type="ChEBI" id="CHEBI:15377"/>
        <dbReference type="ChEBI" id="CHEBI:16240"/>
        <dbReference type="ChEBI" id="CHEBI:17499"/>
    </reaction>
</comment>
<evidence type="ECO:0000256" key="13">
    <source>
        <dbReference type="ARBA" id="ARBA00044552"/>
    </source>
</evidence>
<protein>
    <recommendedName>
        <fullName evidence="2">Myoglobin</fullName>
    </recommendedName>
    <alternativeName>
        <fullName evidence="13">Nitrite reductase MB</fullName>
    </alternativeName>
    <alternativeName>
        <fullName evidence="14">Pseudoperoxidase MB</fullName>
    </alternativeName>
</protein>
<keyword evidence="6 17" id="KW-0561">Oxygen transport</keyword>
<dbReference type="GO" id="GO:0005344">
    <property type="term" value="F:oxygen carrier activity"/>
    <property type="evidence" value="ECO:0007669"/>
    <property type="project" value="UniProtKB-KW"/>
</dbReference>
<keyword evidence="9" id="KW-0408">Iron</keyword>
<feature type="domain" description="Globin" evidence="18">
    <location>
        <begin position="46"/>
        <end position="150"/>
    </location>
</feature>
<gene>
    <name evidence="20" type="primary">LOC113053833</name>
</gene>
<dbReference type="SUPFAM" id="SSF46458">
    <property type="entry name" value="Globin-like"/>
    <property type="match status" value="1"/>
</dbReference>
<evidence type="ECO:0000256" key="7">
    <source>
        <dbReference type="ARBA" id="ARBA00022723"/>
    </source>
</evidence>
<evidence type="ECO:0000313" key="19">
    <source>
        <dbReference type="Proteomes" id="UP000515129"/>
    </source>
</evidence>
<accession>A0A6P6KUJ4</accession>
<dbReference type="Proteomes" id="UP000515129">
    <property type="component" value="Chromosome 1"/>
</dbReference>
<sequence length="151" mass="17127">MNVGNFPNLQSVTHSSEGVAKMMADYEMFLKPWGNFVIEGAGHGGEVLKRLFQKHPDTLKLFPEFKSISYVELGKHGKTLLEKLGELLWAKGNHAAIIQKLATSDVKTDKIIHKYFRISGVLMEVMKDYGFLSSNDWKKLERVMDNIAKDI</sequence>
<evidence type="ECO:0000256" key="11">
    <source>
        <dbReference type="ARBA" id="ARBA00044498"/>
    </source>
</evidence>
<dbReference type="GO" id="GO:0016528">
    <property type="term" value="C:sarcoplasm"/>
    <property type="evidence" value="ECO:0007669"/>
    <property type="project" value="UniProtKB-SubCell"/>
</dbReference>
<dbReference type="GO" id="GO:0020037">
    <property type="term" value="F:heme binding"/>
    <property type="evidence" value="ECO:0007669"/>
    <property type="project" value="InterPro"/>
</dbReference>
<evidence type="ECO:0000256" key="17">
    <source>
        <dbReference type="RuleBase" id="RU000356"/>
    </source>
</evidence>
<keyword evidence="8" id="KW-0560">Oxidoreductase</keyword>
<keyword evidence="10" id="KW-0514">Muscle protein</keyword>
<dbReference type="InterPro" id="IPR009050">
    <property type="entry name" value="Globin-like_sf"/>
</dbReference>
<evidence type="ECO:0000256" key="3">
    <source>
        <dbReference type="ARBA" id="ARBA00022448"/>
    </source>
</evidence>
<dbReference type="Pfam" id="PF00042">
    <property type="entry name" value="Globin"/>
    <property type="match status" value="1"/>
</dbReference>
<comment type="subunit">
    <text evidence="12">Monomeric.</text>
</comment>
<evidence type="ECO:0000256" key="5">
    <source>
        <dbReference type="ARBA" id="ARBA00022617"/>
    </source>
</evidence>
<dbReference type="GO" id="GO:0070062">
    <property type="term" value="C:extracellular exosome"/>
    <property type="evidence" value="ECO:0007669"/>
    <property type="project" value="TreeGrafter"/>
</dbReference>
<evidence type="ECO:0000256" key="2">
    <source>
        <dbReference type="ARBA" id="ARBA00019044"/>
    </source>
</evidence>
<dbReference type="PANTHER" id="PTHR47132:SF1">
    <property type="entry name" value="MYOGLOBIN"/>
    <property type="match status" value="1"/>
</dbReference>
<keyword evidence="5 17" id="KW-0349">Heme</keyword>
<keyword evidence="3 17" id="KW-0813">Transport</keyword>
<evidence type="ECO:0000256" key="15">
    <source>
        <dbReference type="ARBA" id="ARBA00048118"/>
    </source>
</evidence>
<proteinExistence type="inferred from homology"/>
<evidence type="ECO:0000259" key="18">
    <source>
        <dbReference type="Pfam" id="PF00042"/>
    </source>
</evidence>
<dbReference type="InterPro" id="IPR002335">
    <property type="entry name" value="Myoglobin"/>
</dbReference>
<dbReference type="GO" id="GO:0019825">
    <property type="term" value="F:oxygen binding"/>
    <property type="evidence" value="ECO:0007669"/>
    <property type="project" value="InterPro"/>
</dbReference>
<comment type="subcellular location">
    <subcellularLocation>
        <location evidence="11">Cytoplasm</location>
        <location evidence="11">Sarcoplasm</location>
    </subcellularLocation>
</comment>
<dbReference type="PANTHER" id="PTHR47132">
    <property type="entry name" value="MYOGLOBIN"/>
    <property type="match status" value="1"/>
</dbReference>
<evidence type="ECO:0000256" key="6">
    <source>
        <dbReference type="ARBA" id="ARBA00022621"/>
    </source>
</evidence>
<dbReference type="GeneID" id="113053833"/>
<name>A0A6P6KUJ4_CARAU</name>
<reference evidence="20" key="1">
    <citation type="submission" date="2025-08" db="UniProtKB">
        <authorList>
            <consortium name="RefSeq"/>
        </authorList>
    </citation>
    <scope>IDENTIFICATION</scope>
    <source>
        <strain evidence="20">Wakin</strain>
        <tissue evidence="20">Muscle</tissue>
    </source>
</reference>
<evidence type="ECO:0000256" key="9">
    <source>
        <dbReference type="ARBA" id="ARBA00023004"/>
    </source>
</evidence>
<dbReference type="GO" id="GO:0016491">
    <property type="term" value="F:oxidoreductase activity"/>
    <property type="evidence" value="ECO:0007669"/>
    <property type="project" value="UniProtKB-KW"/>
</dbReference>
<dbReference type="RefSeq" id="XP_026074897.1">
    <property type="nucleotide sequence ID" value="XM_026219112.1"/>
</dbReference>
<dbReference type="InterPro" id="IPR000971">
    <property type="entry name" value="Globin"/>
</dbReference>
<evidence type="ECO:0000256" key="12">
    <source>
        <dbReference type="ARBA" id="ARBA00044514"/>
    </source>
</evidence>
<evidence type="ECO:0000256" key="4">
    <source>
        <dbReference type="ARBA" id="ARBA00022490"/>
    </source>
</evidence>
<evidence type="ECO:0000313" key="20">
    <source>
        <dbReference type="RefSeq" id="XP_026074897.1"/>
    </source>
</evidence>
<evidence type="ECO:0000256" key="14">
    <source>
        <dbReference type="ARBA" id="ARBA00044553"/>
    </source>
</evidence>
<organism evidence="19 20">
    <name type="scientific">Carassius auratus</name>
    <name type="common">Goldfish</name>
    <dbReference type="NCBI Taxonomy" id="7957"/>
    <lineage>
        <taxon>Eukaryota</taxon>
        <taxon>Metazoa</taxon>
        <taxon>Chordata</taxon>
        <taxon>Craniata</taxon>
        <taxon>Vertebrata</taxon>
        <taxon>Euteleostomi</taxon>
        <taxon>Actinopterygii</taxon>
        <taxon>Neopterygii</taxon>
        <taxon>Teleostei</taxon>
        <taxon>Ostariophysi</taxon>
        <taxon>Cypriniformes</taxon>
        <taxon>Cyprinidae</taxon>
        <taxon>Cyprininae</taxon>
        <taxon>Carassius</taxon>
    </lineage>
</organism>
<keyword evidence="19" id="KW-1185">Reference proteome</keyword>
<keyword evidence="4" id="KW-0963">Cytoplasm</keyword>
<dbReference type="AlphaFoldDB" id="A0A6P6KUJ4"/>
<evidence type="ECO:0000256" key="8">
    <source>
        <dbReference type="ARBA" id="ARBA00023002"/>
    </source>
</evidence>
<keyword evidence="7" id="KW-0479">Metal-binding</keyword>
<evidence type="ECO:0000256" key="16">
    <source>
        <dbReference type="ARBA" id="ARBA00049931"/>
    </source>
</evidence>